<dbReference type="Gene3D" id="2.120.10.70">
    <property type="entry name" value="Fucose-specific lectin"/>
    <property type="match status" value="1"/>
</dbReference>
<evidence type="ECO:0008006" key="3">
    <source>
        <dbReference type="Google" id="ProtNLM"/>
    </source>
</evidence>
<evidence type="ECO:0000313" key="1">
    <source>
        <dbReference type="EMBL" id="TQM83119.1"/>
    </source>
</evidence>
<dbReference type="EMBL" id="VFPP01000001">
    <property type="protein sequence ID" value="TQM83119.1"/>
    <property type="molecule type" value="Genomic_DNA"/>
</dbReference>
<accession>A0A543JJT5</accession>
<gene>
    <name evidence="1" type="ORF">FHX81_5535</name>
</gene>
<name>A0A543JJT5_9PSEU</name>
<reference evidence="1 2" key="1">
    <citation type="submission" date="2019-06" db="EMBL/GenBank/DDBJ databases">
        <title>Sequencing the genomes of 1000 actinobacteria strains.</title>
        <authorList>
            <person name="Klenk H.-P."/>
        </authorList>
    </citation>
    <scope>NUCLEOTIDE SEQUENCE [LARGE SCALE GENOMIC DNA]</scope>
    <source>
        <strain evidence="1 2">DSM 45456</strain>
    </source>
</reference>
<dbReference type="RefSeq" id="WP_141980910.1">
    <property type="nucleotide sequence ID" value="NZ_VFPP01000001.1"/>
</dbReference>
<keyword evidence="2" id="KW-1185">Reference proteome</keyword>
<dbReference type="SUPFAM" id="SSF89372">
    <property type="entry name" value="Fucose-specific lectin"/>
    <property type="match status" value="1"/>
</dbReference>
<dbReference type="Proteomes" id="UP000316628">
    <property type="component" value="Unassembled WGS sequence"/>
</dbReference>
<protein>
    <recommendedName>
        <fullName evidence="3">Fucose-specific lectin</fullName>
    </recommendedName>
</protein>
<dbReference type="OrthoDB" id="9816502at2"/>
<evidence type="ECO:0000313" key="2">
    <source>
        <dbReference type="Proteomes" id="UP000316628"/>
    </source>
</evidence>
<sequence length="390" mass="42063">MVKIQGRLAAVTYRHDPQQPQFTYVFGRSYPDGKVYALRRIEQSWAWIPVGAPTATKIAHKVSAIAYPDGPVHRVRLFATAADGHLYRAHQTGSSWSWVDMGQPAGVGLATGSPAAVTYVDADAGRQIYVFVRGKNGHLYAARHDGYEWSWDALGRPPGMVVKSVAGPPAAVAFQDGANAAGVYAFVRLDDNTLGLYRYLDGVGRWAGVQPGAPAAGPLADPMADVDEYGHLSALTYKEGADPQRVYCFAVIDAQVGDPVHAYFGTPQTDDGTPMHWSSALDGTDTIAASRLGDCVTYKDGNNPQMLFVHFSSHPQGDLGASAPHLLWWNGFEWDLAGQNVVFPDTPPTAITYKNVNGTRAVEAFVASKSTVWWGHQTAAGFVWDDLGSP</sequence>
<proteinExistence type="predicted"/>
<dbReference type="AlphaFoldDB" id="A0A543JJT5"/>
<comment type="caution">
    <text evidence="1">The sequence shown here is derived from an EMBL/GenBank/DDBJ whole genome shotgun (WGS) entry which is preliminary data.</text>
</comment>
<organism evidence="1 2">
    <name type="scientific">Saccharothrix saharensis</name>
    <dbReference type="NCBI Taxonomy" id="571190"/>
    <lineage>
        <taxon>Bacteria</taxon>
        <taxon>Bacillati</taxon>
        <taxon>Actinomycetota</taxon>
        <taxon>Actinomycetes</taxon>
        <taxon>Pseudonocardiales</taxon>
        <taxon>Pseudonocardiaceae</taxon>
        <taxon>Saccharothrix</taxon>
    </lineage>
</organism>